<feature type="chain" id="PRO_5014898945" evidence="3">
    <location>
        <begin position="39"/>
        <end position="331"/>
    </location>
</feature>
<accession>A0A2N7UEZ0</accession>
<name>A0A2N7UEZ0_9GAMM</name>
<evidence type="ECO:0000313" key="4">
    <source>
        <dbReference type="EMBL" id="PMR79012.1"/>
    </source>
</evidence>
<dbReference type="Gene3D" id="3.40.190.10">
    <property type="entry name" value="Periplasmic binding protein-like II"/>
    <property type="match status" value="2"/>
</dbReference>
<evidence type="ECO:0000256" key="2">
    <source>
        <dbReference type="ARBA" id="ARBA00022729"/>
    </source>
</evidence>
<dbReference type="GO" id="GO:0043190">
    <property type="term" value="C:ATP-binding cassette (ABC) transporter complex"/>
    <property type="evidence" value="ECO:0007669"/>
    <property type="project" value="InterPro"/>
</dbReference>
<dbReference type="GO" id="GO:0055085">
    <property type="term" value="P:transmembrane transport"/>
    <property type="evidence" value="ECO:0007669"/>
    <property type="project" value="InterPro"/>
</dbReference>
<gene>
    <name evidence="4" type="ORF">C1H70_13820</name>
</gene>
<dbReference type="Pfam" id="PF12974">
    <property type="entry name" value="Phosphonate-bd"/>
    <property type="match status" value="1"/>
</dbReference>
<dbReference type="PANTHER" id="PTHR35841">
    <property type="entry name" value="PHOSPHONATES-BINDING PERIPLASMIC PROTEIN"/>
    <property type="match status" value="1"/>
</dbReference>
<keyword evidence="5" id="KW-1185">Reference proteome</keyword>
<reference evidence="4 5" key="1">
    <citation type="submission" date="2018-01" db="EMBL/GenBank/DDBJ databases">
        <title>Halomonas endophytica sp. nov., isolated from storage liquid in the stems of Populus euphratica.</title>
        <authorList>
            <person name="Chen C."/>
        </authorList>
    </citation>
    <scope>NUCLEOTIDE SEQUENCE [LARGE SCALE GENOMIC DNA]</scope>
    <source>
        <strain evidence="4 5">BZ-SZ-XJ27</strain>
    </source>
</reference>
<evidence type="ECO:0000313" key="5">
    <source>
        <dbReference type="Proteomes" id="UP000235547"/>
    </source>
</evidence>
<dbReference type="PANTHER" id="PTHR35841:SF1">
    <property type="entry name" value="PHOSPHONATES-BINDING PERIPLASMIC PROTEIN"/>
    <property type="match status" value="1"/>
</dbReference>
<dbReference type="OrthoDB" id="5318791at2"/>
<evidence type="ECO:0000256" key="3">
    <source>
        <dbReference type="SAM" id="SignalP"/>
    </source>
</evidence>
<organism evidence="4 5">
    <name type="scientific">Halomonas urumqiensis</name>
    <dbReference type="NCBI Taxonomy" id="1684789"/>
    <lineage>
        <taxon>Bacteria</taxon>
        <taxon>Pseudomonadati</taxon>
        <taxon>Pseudomonadota</taxon>
        <taxon>Gammaproteobacteria</taxon>
        <taxon>Oceanospirillales</taxon>
        <taxon>Halomonadaceae</taxon>
        <taxon>Halomonas</taxon>
    </lineage>
</organism>
<dbReference type="Proteomes" id="UP000235547">
    <property type="component" value="Unassembled WGS sequence"/>
</dbReference>
<feature type="signal peptide" evidence="3">
    <location>
        <begin position="1"/>
        <end position="38"/>
    </location>
</feature>
<dbReference type="NCBIfam" id="TIGR01098">
    <property type="entry name" value="3A0109s03R"/>
    <property type="match status" value="1"/>
</dbReference>
<keyword evidence="2 3" id="KW-0732">Signal</keyword>
<dbReference type="RefSeq" id="WP_102588931.1">
    <property type="nucleotide sequence ID" value="NZ_BNAE01000012.1"/>
</dbReference>
<dbReference type="AlphaFoldDB" id="A0A2N7UEZ0"/>
<proteinExistence type="inferred from homology"/>
<dbReference type="InterPro" id="IPR005770">
    <property type="entry name" value="PhnD"/>
</dbReference>
<protein>
    <submittedName>
        <fullName evidence="4">Phosphate/phosphite/phosphonate ABC transporter substrate-binding protein</fullName>
    </submittedName>
</protein>
<dbReference type="EMBL" id="PNRG01000031">
    <property type="protein sequence ID" value="PMR79012.1"/>
    <property type="molecule type" value="Genomic_DNA"/>
</dbReference>
<sequence>MRLKTTALQHQPRTTLPRTLITTALAGAFAFSTFQASADLSSRYSDADGDMIADVPADASQWADPDTLVFAYTPVEDPAVYAEVWADFLEHMEEVTGKPVQFFPVQSNAAQQEAIRAGRLHVAGFNTGGVPVAVNCGGFRPFTIMAAEDGSFGYEMEIITHPGSGIESVEDIAGRQLAFTSPTSNSGFRAPSALLRSEYGMEADEDFETAFSGSHDNSILGVINEDYEAAAIANSVGNRMLARGVIEEGDYEVIYTSATFPTTAYGTAHNLDPELAEKIQDAFFSYDWEGTALEAEFSNSGEAQFIPITYEEHWDVIRTIADANGVTYDCD</sequence>
<evidence type="ECO:0000256" key="1">
    <source>
        <dbReference type="ARBA" id="ARBA00007162"/>
    </source>
</evidence>
<comment type="caution">
    <text evidence="4">The sequence shown here is derived from an EMBL/GenBank/DDBJ whole genome shotgun (WGS) entry which is preliminary data.</text>
</comment>
<dbReference type="SUPFAM" id="SSF53850">
    <property type="entry name" value="Periplasmic binding protein-like II"/>
    <property type="match status" value="1"/>
</dbReference>
<comment type="similarity">
    <text evidence="1">Belongs to the phosphate/phosphite/phosphonate binding protein family.</text>
</comment>